<evidence type="ECO:0000256" key="6">
    <source>
        <dbReference type="ARBA" id="ARBA00022475"/>
    </source>
</evidence>
<evidence type="ECO:0000256" key="8">
    <source>
        <dbReference type="ARBA" id="ARBA00022692"/>
    </source>
</evidence>
<evidence type="ECO:0000256" key="4">
    <source>
        <dbReference type="ARBA" id="ARBA00016461"/>
    </source>
</evidence>
<keyword evidence="5 12" id="KW-0813">Transport</keyword>
<comment type="function">
    <text evidence="1 12">Required for the export of heme to the periplasm for the biogenesis of c-type cytochromes.</text>
</comment>
<dbReference type="InterPro" id="IPR052075">
    <property type="entry name" value="Heme_exporter_D"/>
</dbReference>
<protein>
    <recommendedName>
        <fullName evidence="4 12">Heme exporter protein D</fullName>
    </recommendedName>
</protein>
<dbReference type="NCBIfam" id="TIGR03141">
    <property type="entry name" value="cytochro_ccmD"/>
    <property type="match status" value="1"/>
</dbReference>
<keyword evidence="9 12" id="KW-0201">Cytochrome c-type biogenesis</keyword>
<dbReference type="Pfam" id="PF04995">
    <property type="entry name" value="CcmD"/>
    <property type="match status" value="1"/>
</dbReference>
<keyword evidence="6 12" id="KW-1003">Cell membrane</keyword>
<evidence type="ECO:0000313" key="13">
    <source>
        <dbReference type="EMBL" id="NUZ07131.1"/>
    </source>
</evidence>
<evidence type="ECO:0000256" key="1">
    <source>
        <dbReference type="ARBA" id="ARBA00002442"/>
    </source>
</evidence>
<reference evidence="13 14" key="1">
    <citation type="submission" date="2020-06" db="EMBL/GenBank/DDBJ databases">
        <title>Schlegella sp. ID0723 isolated from air conditioner.</title>
        <authorList>
            <person name="Kim D.Y."/>
            <person name="Kim D.-U."/>
        </authorList>
    </citation>
    <scope>NUCLEOTIDE SEQUENCE [LARGE SCALE GENOMIC DNA]</scope>
    <source>
        <strain evidence="13 14">ID0723</strain>
    </source>
</reference>
<dbReference type="GO" id="GO:0005886">
    <property type="term" value="C:plasma membrane"/>
    <property type="evidence" value="ECO:0007669"/>
    <property type="project" value="UniProtKB-SubCell"/>
</dbReference>
<evidence type="ECO:0000256" key="11">
    <source>
        <dbReference type="ARBA" id="ARBA00023136"/>
    </source>
</evidence>
<evidence type="ECO:0000256" key="12">
    <source>
        <dbReference type="RuleBase" id="RU363101"/>
    </source>
</evidence>
<dbReference type="GO" id="GO:0017004">
    <property type="term" value="P:cytochrome complex assembly"/>
    <property type="evidence" value="ECO:0007669"/>
    <property type="project" value="UniProtKB-KW"/>
</dbReference>
<keyword evidence="10 12" id="KW-1133">Transmembrane helix</keyword>
<dbReference type="GO" id="GO:1903607">
    <property type="term" value="P:cytochrome c biosynthetic process"/>
    <property type="evidence" value="ECO:0007669"/>
    <property type="project" value="TreeGrafter"/>
</dbReference>
<keyword evidence="8 12" id="KW-0812">Transmembrane</keyword>
<comment type="subcellular location">
    <subcellularLocation>
        <location evidence="2 12">Cell inner membrane</location>
        <topology evidence="2 12">Single-pass membrane protein</topology>
    </subcellularLocation>
</comment>
<evidence type="ECO:0000256" key="9">
    <source>
        <dbReference type="ARBA" id="ARBA00022748"/>
    </source>
</evidence>
<dbReference type="AlphaFoldDB" id="A0A7Y6TXJ9"/>
<dbReference type="PANTHER" id="PTHR37531">
    <property type="entry name" value="HEME EXPORTER PROTEIN D"/>
    <property type="match status" value="1"/>
</dbReference>
<evidence type="ECO:0000256" key="5">
    <source>
        <dbReference type="ARBA" id="ARBA00022448"/>
    </source>
</evidence>
<keyword evidence="7 12" id="KW-0997">Cell inner membrane</keyword>
<evidence type="ECO:0000256" key="2">
    <source>
        <dbReference type="ARBA" id="ARBA00004377"/>
    </source>
</evidence>
<organism evidence="13 14">
    <name type="scientific">Piscinibacter koreensis</name>
    <dbReference type="NCBI Taxonomy" id="2742824"/>
    <lineage>
        <taxon>Bacteria</taxon>
        <taxon>Pseudomonadati</taxon>
        <taxon>Pseudomonadota</taxon>
        <taxon>Betaproteobacteria</taxon>
        <taxon>Burkholderiales</taxon>
        <taxon>Sphaerotilaceae</taxon>
        <taxon>Piscinibacter</taxon>
    </lineage>
</organism>
<evidence type="ECO:0000313" key="14">
    <source>
        <dbReference type="Proteomes" id="UP000529637"/>
    </source>
</evidence>
<evidence type="ECO:0000256" key="7">
    <source>
        <dbReference type="ARBA" id="ARBA00022519"/>
    </source>
</evidence>
<comment type="similarity">
    <text evidence="3 12">Belongs to the CcmD/CycX/HelD family.</text>
</comment>
<accession>A0A7Y6TXJ9</accession>
<dbReference type="GO" id="GO:0015886">
    <property type="term" value="P:heme transport"/>
    <property type="evidence" value="ECO:0007669"/>
    <property type="project" value="InterPro"/>
</dbReference>
<comment type="caution">
    <text evidence="13">The sequence shown here is derived from an EMBL/GenBank/DDBJ whole genome shotgun (WGS) entry which is preliminary data.</text>
</comment>
<keyword evidence="11 12" id="KW-0472">Membrane</keyword>
<feature type="transmembrane region" description="Helical" evidence="12">
    <location>
        <begin position="20"/>
        <end position="38"/>
    </location>
</feature>
<proteinExistence type="inferred from homology"/>
<dbReference type="PANTHER" id="PTHR37531:SF1">
    <property type="entry name" value="HEME EXPORTER PROTEIN D"/>
    <property type="match status" value="1"/>
</dbReference>
<dbReference type="RefSeq" id="WP_176069989.1">
    <property type="nucleotide sequence ID" value="NZ_JABWMJ010000007.1"/>
</dbReference>
<name>A0A7Y6TXJ9_9BURK</name>
<evidence type="ECO:0000256" key="3">
    <source>
        <dbReference type="ARBA" id="ARBA00008741"/>
    </source>
</evidence>
<dbReference type="Proteomes" id="UP000529637">
    <property type="component" value="Unassembled WGS sequence"/>
</dbReference>
<dbReference type="InterPro" id="IPR007078">
    <property type="entry name" value="Haem_export_protD_CcmD"/>
</dbReference>
<sequence>MNWNSAADFFAMGGYGLYVWGAYAVTGLCMLVEPVLVARRSAAARRTVRAAHLEAAGPGAAS</sequence>
<gene>
    <name evidence="13" type="primary">ccmD</name>
    <name evidence="13" type="ORF">HQN59_15315</name>
</gene>
<keyword evidence="14" id="KW-1185">Reference proteome</keyword>
<dbReference type="EMBL" id="JABWMJ010000007">
    <property type="protein sequence ID" value="NUZ07131.1"/>
    <property type="molecule type" value="Genomic_DNA"/>
</dbReference>
<evidence type="ECO:0000256" key="10">
    <source>
        <dbReference type="ARBA" id="ARBA00022989"/>
    </source>
</evidence>